<dbReference type="Proteomes" id="UP000277928">
    <property type="component" value="Unassembled WGS sequence"/>
</dbReference>
<dbReference type="PANTHER" id="PTHR31278:SF2">
    <property type="entry name" value="SMALL RIBOSOMAL SUBUNIT PROTEIN MS37"/>
    <property type="match status" value="1"/>
</dbReference>
<sequence>MQFTLSLSKNHIKAPVKTNLAKNDQLQFKEFLPLKSTNYIMSNYTKPRGESCTKELQALFDCLKKWEHDNLPCADFNRDYVDCVNRVYKANKELAAAAKKGVLDSASASSENTILTKHQMNNLMAKYPQPQLGRYPYKALKRLPNQSYADDIFHRKNKYGKAN</sequence>
<gene>
    <name evidence="3" type="ORF">NLS_LOCUS8352</name>
</gene>
<evidence type="ECO:0000313" key="3">
    <source>
        <dbReference type="EMBL" id="VDK87819.1"/>
    </source>
</evidence>
<accession>A0A3P6TWV3</accession>
<dbReference type="STRING" id="42156.A0A3P6TWV3"/>
<evidence type="ECO:0000313" key="4">
    <source>
        <dbReference type="Proteomes" id="UP000277928"/>
    </source>
</evidence>
<dbReference type="AlphaFoldDB" id="A0A3P6TWV3"/>
<dbReference type="Pfam" id="PF06747">
    <property type="entry name" value="CHCH"/>
    <property type="match status" value="1"/>
</dbReference>
<proteinExistence type="predicted"/>
<dbReference type="SUPFAM" id="SSF47072">
    <property type="entry name" value="Cysteine alpha-hairpin motif"/>
    <property type="match status" value="1"/>
</dbReference>
<evidence type="ECO:0000259" key="2">
    <source>
        <dbReference type="Pfam" id="PF06747"/>
    </source>
</evidence>
<dbReference type="InterPro" id="IPR010625">
    <property type="entry name" value="CHCH"/>
</dbReference>
<keyword evidence="4" id="KW-1185">Reference proteome</keyword>
<organism evidence="3 4">
    <name type="scientific">Litomosoides sigmodontis</name>
    <name type="common">Filarial nematode worm</name>
    <dbReference type="NCBI Taxonomy" id="42156"/>
    <lineage>
        <taxon>Eukaryota</taxon>
        <taxon>Metazoa</taxon>
        <taxon>Ecdysozoa</taxon>
        <taxon>Nematoda</taxon>
        <taxon>Chromadorea</taxon>
        <taxon>Rhabditida</taxon>
        <taxon>Spirurina</taxon>
        <taxon>Spiruromorpha</taxon>
        <taxon>Filarioidea</taxon>
        <taxon>Onchocercidae</taxon>
        <taxon>Litomosoides</taxon>
    </lineage>
</organism>
<dbReference type="EMBL" id="UYRX01001035">
    <property type="protein sequence ID" value="VDK87819.1"/>
    <property type="molecule type" value="Genomic_DNA"/>
</dbReference>
<dbReference type="GO" id="GO:0003723">
    <property type="term" value="F:RNA binding"/>
    <property type="evidence" value="ECO:0007669"/>
    <property type="project" value="TreeGrafter"/>
</dbReference>
<dbReference type="PROSITE" id="PS51808">
    <property type="entry name" value="CHCH"/>
    <property type="match status" value="1"/>
</dbReference>
<dbReference type="InterPro" id="IPR009069">
    <property type="entry name" value="Cys_alpha_HP_mot_SF"/>
</dbReference>
<dbReference type="InterPro" id="IPR033620">
    <property type="entry name" value="Ribosomal_mS37_met"/>
</dbReference>
<dbReference type="GO" id="GO:0005654">
    <property type="term" value="C:nucleoplasm"/>
    <property type="evidence" value="ECO:0007669"/>
    <property type="project" value="TreeGrafter"/>
</dbReference>
<evidence type="ECO:0000256" key="1">
    <source>
        <dbReference type="ARBA" id="ARBA00023157"/>
    </source>
</evidence>
<dbReference type="GO" id="GO:0005761">
    <property type="term" value="C:mitochondrial ribosome"/>
    <property type="evidence" value="ECO:0007669"/>
    <property type="project" value="InterPro"/>
</dbReference>
<dbReference type="PANTHER" id="PTHR31278">
    <property type="entry name" value="CHCHD1"/>
    <property type="match status" value="1"/>
</dbReference>
<dbReference type="OMA" id="MKRLPTQ"/>
<reference evidence="3 4" key="1">
    <citation type="submission" date="2018-08" db="EMBL/GenBank/DDBJ databases">
        <authorList>
            <person name="Laetsch R D."/>
            <person name="Stevens L."/>
            <person name="Kumar S."/>
            <person name="Blaxter L. M."/>
        </authorList>
    </citation>
    <scope>NUCLEOTIDE SEQUENCE [LARGE SCALE GENOMIC DNA]</scope>
</reference>
<keyword evidence="1" id="KW-1015">Disulfide bond</keyword>
<protein>
    <recommendedName>
        <fullName evidence="2">CHCH domain-containing protein</fullName>
    </recommendedName>
</protein>
<dbReference type="GO" id="GO:0032543">
    <property type="term" value="P:mitochondrial translation"/>
    <property type="evidence" value="ECO:0007669"/>
    <property type="project" value="InterPro"/>
</dbReference>
<feature type="domain" description="CHCH" evidence="2">
    <location>
        <begin position="52"/>
        <end position="85"/>
    </location>
</feature>
<name>A0A3P6TWV3_LITSI</name>
<dbReference type="OrthoDB" id="5825849at2759"/>